<dbReference type="InterPro" id="IPR001001">
    <property type="entry name" value="DNA_polIII_beta"/>
</dbReference>
<dbReference type="EMBL" id="BIFT01000003">
    <property type="protein sequence ID" value="GCE31975.1"/>
    <property type="molecule type" value="Genomic_DNA"/>
</dbReference>
<name>A0A402BKU1_9CHLR</name>
<comment type="subcellular location">
    <subcellularLocation>
        <location evidence="1">Cytoplasm</location>
    </subcellularLocation>
</comment>
<dbReference type="GO" id="GO:0005737">
    <property type="term" value="C:cytoplasm"/>
    <property type="evidence" value="ECO:0007669"/>
    <property type="project" value="UniProtKB-SubCell"/>
</dbReference>
<dbReference type="CDD" id="cd00140">
    <property type="entry name" value="beta_clamp"/>
    <property type="match status" value="1"/>
</dbReference>
<dbReference type="OrthoDB" id="8421503at2"/>
<evidence type="ECO:0000256" key="4">
    <source>
        <dbReference type="ARBA" id="ARBA00022679"/>
    </source>
</evidence>
<dbReference type="SMART" id="SM00480">
    <property type="entry name" value="POL3Bc"/>
    <property type="match status" value="1"/>
</dbReference>
<accession>A0A402BKU1</accession>
<comment type="similarity">
    <text evidence="2">Belongs to the beta sliding clamp family.</text>
</comment>
<evidence type="ECO:0000256" key="1">
    <source>
        <dbReference type="ARBA" id="ARBA00004496"/>
    </source>
</evidence>
<sequence length="447" mass="49307">MQFTVDAHALLHALKSINIRYHMHAFVQIQAQDGRLTLRTCTEPPFRWSRLETPSVVASVSITESLTIPEEGQHAAQYQALVNAVKMFDGSIALRREEQAVIVERPGDLTQQTPVEGTSISPDTTVVTSLFSEGTVHPEVGATYTRKESQWGNCPTCGRSEHKEQVNLYRLAAVMTQQARVGRDQLFSMFKQVAWAVASEDDYGNGDQGRTGVYLSLKDEVLLLQARDGHCLAQRWAELPGAEDWEHAVIIPARPLERALQLFPKKSDILLEAVLLQHQHVKKDEEDILDAEPFMRAREIRLSSGDMRVSIGLLNGDIPDYRSFFARVRETQVVCATADLLNACKAVSTVAEARSTVMWLHVNEAGISIEAGHDDQSLQRALHQVQAVASMSENISFATGWGCLPDALKAITAPQVTIEMSGPEDPIVLRPTGGSDDYRCAVTAAKA</sequence>
<proteinExistence type="inferred from homology"/>
<dbReference type="GO" id="GO:0006271">
    <property type="term" value="P:DNA strand elongation involved in DNA replication"/>
    <property type="evidence" value="ECO:0007669"/>
    <property type="project" value="TreeGrafter"/>
</dbReference>
<dbReference type="Gene3D" id="3.10.150.10">
    <property type="entry name" value="DNA Polymerase III, subunit A, domain 2"/>
    <property type="match status" value="2"/>
</dbReference>
<gene>
    <name evidence="10" type="ORF">KDA_74590</name>
</gene>
<protein>
    <recommendedName>
        <fullName evidence="9">DNA polymerase III beta sliding clamp C-terminal domain-containing protein</fullName>
    </recommendedName>
</protein>
<keyword evidence="7" id="KW-0239">DNA-directed DNA polymerase</keyword>
<evidence type="ECO:0000256" key="7">
    <source>
        <dbReference type="ARBA" id="ARBA00022932"/>
    </source>
</evidence>
<evidence type="ECO:0000259" key="9">
    <source>
        <dbReference type="Pfam" id="PF02768"/>
    </source>
</evidence>
<comment type="caution">
    <text evidence="10">The sequence shown here is derived from an EMBL/GenBank/DDBJ whole genome shotgun (WGS) entry which is preliminary data.</text>
</comment>
<evidence type="ECO:0000313" key="10">
    <source>
        <dbReference type="EMBL" id="GCE31975.1"/>
    </source>
</evidence>
<evidence type="ECO:0000256" key="2">
    <source>
        <dbReference type="ARBA" id="ARBA00010752"/>
    </source>
</evidence>
<keyword evidence="3" id="KW-0963">Cytoplasm</keyword>
<evidence type="ECO:0000256" key="5">
    <source>
        <dbReference type="ARBA" id="ARBA00022695"/>
    </source>
</evidence>
<dbReference type="GO" id="GO:0003677">
    <property type="term" value="F:DNA binding"/>
    <property type="evidence" value="ECO:0007669"/>
    <property type="project" value="UniProtKB-KW"/>
</dbReference>
<dbReference type="GO" id="GO:0009360">
    <property type="term" value="C:DNA polymerase III complex"/>
    <property type="evidence" value="ECO:0007669"/>
    <property type="project" value="InterPro"/>
</dbReference>
<keyword evidence="5" id="KW-0548">Nucleotidyltransferase</keyword>
<dbReference type="PANTHER" id="PTHR30478:SF0">
    <property type="entry name" value="BETA SLIDING CLAMP"/>
    <property type="match status" value="1"/>
</dbReference>
<feature type="domain" description="DNA polymerase III beta sliding clamp C-terminal" evidence="9">
    <location>
        <begin position="329"/>
        <end position="433"/>
    </location>
</feature>
<dbReference type="AlphaFoldDB" id="A0A402BKU1"/>
<keyword evidence="4" id="KW-0808">Transferase</keyword>
<organism evidence="10 11">
    <name type="scientific">Dictyobacter alpinus</name>
    <dbReference type="NCBI Taxonomy" id="2014873"/>
    <lineage>
        <taxon>Bacteria</taxon>
        <taxon>Bacillati</taxon>
        <taxon>Chloroflexota</taxon>
        <taxon>Ktedonobacteria</taxon>
        <taxon>Ktedonobacterales</taxon>
        <taxon>Dictyobacteraceae</taxon>
        <taxon>Dictyobacter</taxon>
    </lineage>
</organism>
<dbReference type="GO" id="GO:0008408">
    <property type="term" value="F:3'-5' exonuclease activity"/>
    <property type="evidence" value="ECO:0007669"/>
    <property type="project" value="InterPro"/>
</dbReference>
<evidence type="ECO:0000313" key="11">
    <source>
        <dbReference type="Proteomes" id="UP000287171"/>
    </source>
</evidence>
<dbReference type="SUPFAM" id="SSF55979">
    <property type="entry name" value="DNA clamp"/>
    <property type="match status" value="2"/>
</dbReference>
<dbReference type="Pfam" id="PF02768">
    <property type="entry name" value="DNA_pol3_beta_3"/>
    <property type="match status" value="1"/>
</dbReference>
<reference evidence="11" key="1">
    <citation type="submission" date="2018-12" db="EMBL/GenBank/DDBJ databases">
        <title>Tengunoibacter tsumagoiensis gen. nov., sp. nov., Dictyobacter kobayashii sp. nov., D. alpinus sp. nov., and D. joshuensis sp. nov. and description of Dictyobacteraceae fam. nov. within the order Ktedonobacterales isolated from Tengu-no-mugimeshi.</title>
        <authorList>
            <person name="Wang C.M."/>
            <person name="Zheng Y."/>
            <person name="Sakai Y."/>
            <person name="Toyoda A."/>
            <person name="Minakuchi Y."/>
            <person name="Abe K."/>
            <person name="Yokota A."/>
            <person name="Yabe S."/>
        </authorList>
    </citation>
    <scope>NUCLEOTIDE SEQUENCE [LARGE SCALE GENOMIC DNA]</scope>
    <source>
        <strain evidence="11">Uno16</strain>
    </source>
</reference>
<evidence type="ECO:0000256" key="8">
    <source>
        <dbReference type="ARBA" id="ARBA00023125"/>
    </source>
</evidence>
<evidence type="ECO:0000256" key="3">
    <source>
        <dbReference type="ARBA" id="ARBA00022490"/>
    </source>
</evidence>
<dbReference type="RefSeq" id="WP_126631994.1">
    <property type="nucleotide sequence ID" value="NZ_BIFT01000003.1"/>
</dbReference>
<dbReference type="PANTHER" id="PTHR30478">
    <property type="entry name" value="DNA POLYMERASE III SUBUNIT BETA"/>
    <property type="match status" value="1"/>
</dbReference>
<keyword evidence="6" id="KW-0235">DNA replication</keyword>
<keyword evidence="11" id="KW-1185">Reference proteome</keyword>
<dbReference type="Proteomes" id="UP000287171">
    <property type="component" value="Unassembled WGS sequence"/>
</dbReference>
<dbReference type="InterPro" id="IPR022635">
    <property type="entry name" value="DNA_polIII_beta_C"/>
</dbReference>
<evidence type="ECO:0000256" key="6">
    <source>
        <dbReference type="ARBA" id="ARBA00022705"/>
    </source>
</evidence>
<dbReference type="GO" id="GO:0003887">
    <property type="term" value="F:DNA-directed DNA polymerase activity"/>
    <property type="evidence" value="ECO:0007669"/>
    <property type="project" value="UniProtKB-KW"/>
</dbReference>
<keyword evidence="8" id="KW-0238">DNA-binding</keyword>
<dbReference type="InterPro" id="IPR046938">
    <property type="entry name" value="DNA_clamp_sf"/>
</dbReference>